<protein>
    <submittedName>
        <fullName evidence="2">Uncharacterized protein</fullName>
    </submittedName>
</protein>
<dbReference type="AlphaFoldDB" id="A0A381UA08"/>
<name>A0A381UA08_9ZZZZ</name>
<keyword evidence="1" id="KW-0472">Membrane</keyword>
<feature type="non-terminal residue" evidence="2">
    <location>
        <position position="410"/>
    </location>
</feature>
<accession>A0A381UA08</accession>
<reference evidence="2" key="1">
    <citation type="submission" date="2018-05" db="EMBL/GenBank/DDBJ databases">
        <authorList>
            <person name="Lanie J.A."/>
            <person name="Ng W.-L."/>
            <person name="Kazmierczak K.M."/>
            <person name="Andrzejewski T.M."/>
            <person name="Davidsen T.M."/>
            <person name="Wayne K.J."/>
            <person name="Tettelin H."/>
            <person name="Glass J.I."/>
            <person name="Rusch D."/>
            <person name="Podicherti R."/>
            <person name="Tsui H.-C.T."/>
            <person name="Winkler M.E."/>
        </authorList>
    </citation>
    <scope>NUCLEOTIDE SEQUENCE</scope>
</reference>
<dbReference type="EMBL" id="UINC01005990">
    <property type="protein sequence ID" value="SVA24794.1"/>
    <property type="molecule type" value="Genomic_DNA"/>
</dbReference>
<keyword evidence="1" id="KW-1133">Transmembrane helix</keyword>
<keyword evidence="1" id="KW-0812">Transmembrane</keyword>
<evidence type="ECO:0000313" key="2">
    <source>
        <dbReference type="EMBL" id="SVA24794.1"/>
    </source>
</evidence>
<sequence length="410" mass="46363">MIGIVISDTFLVCGVCTETEGKRTLSNLKQVPYTEPINNLLYLEGELNSILGIALRRATEYIPVSGQDVVVAIDDDFVHHSVLDTEVDLAREDYWDYINWIEQKKNRPENQEISLFGQIYLPEETNIHIVACPIPLTRTIKLSIAELGGNPYWMGPASSVIIDAGHVSDAAMIKKKKNQYEFHLIQNCRYDHGLLSFTAGIPRIINATQPDDVILASFRLVESDLDDVPVYSPGKLGRQAIAAWESSDLRLMEPFDSVSLGSALLSDEVVSHFELNILSGLIIGGATGHSFNFFEEPQVTDFLFTELFSDEKEPYLEPVQELKEKRSEKVSRPMSSGEMLWLFLALILIMGLFFAMNYIKFREDINRPLFGTTREYTVKRSTPRNIISIVDEKSEHDMKMHLHSRAVTSI</sequence>
<proteinExistence type="predicted"/>
<evidence type="ECO:0000256" key="1">
    <source>
        <dbReference type="SAM" id="Phobius"/>
    </source>
</evidence>
<organism evidence="2">
    <name type="scientific">marine metagenome</name>
    <dbReference type="NCBI Taxonomy" id="408172"/>
    <lineage>
        <taxon>unclassified sequences</taxon>
        <taxon>metagenomes</taxon>
        <taxon>ecological metagenomes</taxon>
    </lineage>
</organism>
<gene>
    <name evidence="2" type="ORF">METZ01_LOCUS77648</name>
</gene>
<feature type="transmembrane region" description="Helical" evidence="1">
    <location>
        <begin position="339"/>
        <end position="359"/>
    </location>
</feature>